<dbReference type="SUPFAM" id="SSF55874">
    <property type="entry name" value="ATPase domain of HSP90 chaperone/DNA topoisomerase II/histidine kinase"/>
    <property type="match status" value="1"/>
</dbReference>
<dbReference type="PROSITE" id="PS50885">
    <property type="entry name" value="HAMP"/>
    <property type="match status" value="1"/>
</dbReference>
<keyword evidence="12" id="KW-1185">Reference proteome</keyword>
<dbReference type="Gene3D" id="1.10.287.130">
    <property type="match status" value="1"/>
</dbReference>
<dbReference type="InterPro" id="IPR036097">
    <property type="entry name" value="HisK_dim/P_sf"/>
</dbReference>
<dbReference type="Pfam" id="PF02518">
    <property type="entry name" value="HATPase_c"/>
    <property type="match status" value="1"/>
</dbReference>
<dbReference type="Pfam" id="PF00512">
    <property type="entry name" value="HisKA"/>
    <property type="match status" value="1"/>
</dbReference>
<proteinExistence type="predicted"/>
<dbReference type="PROSITE" id="PS50109">
    <property type="entry name" value="HIS_KIN"/>
    <property type="match status" value="1"/>
</dbReference>
<evidence type="ECO:0000313" key="11">
    <source>
        <dbReference type="EMBL" id="MDM7861542.1"/>
    </source>
</evidence>
<dbReference type="GO" id="GO:0005524">
    <property type="term" value="F:ATP binding"/>
    <property type="evidence" value="ECO:0007669"/>
    <property type="project" value="UniProtKB-KW"/>
</dbReference>
<accession>A0ABT7T172</accession>
<evidence type="ECO:0000259" key="9">
    <source>
        <dbReference type="PROSITE" id="PS50109"/>
    </source>
</evidence>
<evidence type="ECO:0000256" key="7">
    <source>
        <dbReference type="ARBA" id="ARBA00023012"/>
    </source>
</evidence>
<feature type="transmembrane region" description="Helical" evidence="8">
    <location>
        <begin position="182"/>
        <end position="201"/>
    </location>
</feature>
<evidence type="ECO:0000256" key="3">
    <source>
        <dbReference type="ARBA" id="ARBA00012438"/>
    </source>
</evidence>
<evidence type="ECO:0000256" key="1">
    <source>
        <dbReference type="ARBA" id="ARBA00000085"/>
    </source>
</evidence>
<dbReference type="Proteomes" id="UP001234343">
    <property type="component" value="Unassembled WGS sequence"/>
</dbReference>
<dbReference type="InterPro" id="IPR003594">
    <property type="entry name" value="HATPase_dom"/>
</dbReference>
<evidence type="ECO:0000259" key="10">
    <source>
        <dbReference type="PROSITE" id="PS50885"/>
    </source>
</evidence>
<dbReference type="Gene3D" id="6.10.340.10">
    <property type="match status" value="1"/>
</dbReference>
<dbReference type="InterPro" id="IPR003660">
    <property type="entry name" value="HAMP_dom"/>
</dbReference>
<dbReference type="RefSeq" id="WP_289366142.1">
    <property type="nucleotide sequence ID" value="NZ_JAUCBP010000011.1"/>
</dbReference>
<evidence type="ECO:0000256" key="6">
    <source>
        <dbReference type="ARBA" id="ARBA00022777"/>
    </source>
</evidence>
<comment type="subcellular location">
    <subcellularLocation>
        <location evidence="2">Membrane</location>
    </subcellularLocation>
</comment>
<dbReference type="EMBL" id="JAUCBP010000011">
    <property type="protein sequence ID" value="MDM7861542.1"/>
    <property type="molecule type" value="Genomic_DNA"/>
</dbReference>
<dbReference type="PRINTS" id="PR00344">
    <property type="entry name" value="BCTRLSENSOR"/>
</dbReference>
<reference evidence="11 12" key="1">
    <citation type="submission" date="2023-06" db="EMBL/GenBank/DDBJ databases">
        <title>Alteromonas sp. ASW11-36 isolated from intertidal sand.</title>
        <authorList>
            <person name="Li Y."/>
        </authorList>
    </citation>
    <scope>NUCLEOTIDE SEQUENCE [LARGE SCALE GENOMIC DNA]</scope>
    <source>
        <strain evidence="11 12">ASW11-36</strain>
    </source>
</reference>
<dbReference type="InterPro" id="IPR005467">
    <property type="entry name" value="His_kinase_dom"/>
</dbReference>
<evidence type="ECO:0000313" key="12">
    <source>
        <dbReference type="Proteomes" id="UP001234343"/>
    </source>
</evidence>
<protein>
    <recommendedName>
        <fullName evidence="3">histidine kinase</fullName>
        <ecNumber evidence="3">2.7.13.3</ecNumber>
    </recommendedName>
</protein>
<keyword evidence="11" id="KW-0067">ATP-binding</keyword>
<gene>
    <name evidence="11" type="ORF">QTP81_13145</name>
</gene>
<comment type="catalytic activity">
    <reaction evidence="1">
        <text>ATP + protein L-histidine = ADP + protein N-phospho-L-histidine.</text>
        <dbReference type="EC" id="2.7.13.3"/>
    </reaction>
</comment>
<keyword evidence="6" id="KW-0418">Kinase</keyword>
<dbReference type="CDD" id="cd00082">
    <property type="entry name" value="HisKA"/>
    <property type="match status" value="1"/>
</dbReference>
<keyword evidence="11" id="KW-0547">Nucleotide-binding</keyword>
<evidence type="ECO:0000256" key="8">
    <source>
        <dbReference type="SAM" id="Phobius"/>
    </source>
</evidence>
<dbReference type="InterPro" id="IPR004358">
    <property type="entry name" value="Sig_transdc_His_kin-like_C"/>
</dbReference>
<comment type="caution">
    <text evidence="11">The sequence shown here is derived from an EMBL/GenBank/DDBJ whole genome shotgun (WGS) entry which is preliminary data.</text>
</comment>
<feature type="domain" description="HAMP" evidence="10">
    <location>
        <begin position="202"/>
        <end position="262"/>
    </location>
</feature>
<dbReference type="SUPFAM" id="SSF47384">
    <property type="entry name" value="Homodimeric domain of signal transducing histidine kinase"/>
    <property type="match status" value="1"/>
</dbReference>
<sequence>MFGLKLCFYQRLAISLVVVFSMVLSIFFAASVHLQRVTQNEAEQRLHLNLAEHLVQDNPLLQTGVYDYEALKNLFHTLMVMGPNFEFYYLDPNGKVLTYSSEFGPLARDQVELEPILEMLDGSAALPLVGQDPRDAGGEKIFSVAPVYNSQGLQGYIYVIIGGQVFDSIIAGLNRSSAMQQFGLFAVAALIFLLVALLVLFKNFTRPMKILSDDMDRVRAADFDKSVMQQARKLWKRESHNEVHRLGCAFNDMLEHIDTQFERLQQTDIQRRILLADLSHDLRTPLANLQGYIETLDIHNDTLSSDERKRFVDISLKNARNLKHLIDQIFELAYLEAGQVTMSRESFSLGELIHDVSAKFAMQIEAKSLTMNIEFGQQDVFVNTDIGKLERVLTNLIDNAIRHTDSGGTITLAVIQNDNTVRVEIKDTGNGISQNELAFIFDARYQASNQCKDSKIHAGLGLAICKKLTQLLNSELSVTSEVGKGTCFSLNLALESSPSS</sequence>
<dbReference type="Gene3D" id="3.30.565.10">
    <property type="entry name" value="Histidine kinase-like ATPase, C-terminal domain"/>
    <property type="match status" value="1"/>
</dbReference>
<dbReference type="PANTHER" id="PTHR43711:SF1">
    <property type="entry name" value="HISTIDINE KINASE 1"/>
    <property type="match status" value="1"/>
</dbReference>
<dbReference type="InterPro" id="IPR050736">
    <property type="entry name" value="Sensor_HK_Regulatory"/>
</dbReference>
<keyword evidence="7" id="KW-0902">Two-component regulatory system</keyword>
<dbReference type="CDD" id="cd06225">
    <property type="entry name" value="HAMP"/>
    <property type="match status" value="1"/>
</dbReference>
<keyword evidence="8" id="KW-0472">Membrane</keyword>
<evidence type="ECO:0000256" key="2">
    <source>
        <dbReference type="ARBA" id="ARBA00004370"/>
    </source>
</evidence>
<dbReference type="EC" id="2.7.13.3" evidence="3"/>
<dbReference type="CDD" id="cd00075">
    <property type="entry name" value="HATPase"/>
    <property type="match status" value="1"/>
</dbReference>
<keyword evidence="8" id="KW-0812">Transmembrane</keyword>
<evidence type="ECO:0000256" key="5">
    <source>
        <dbReference type="ARBA" id="ARBA00022679"/>
    </source>
</evidence>
<dbReference type="InterPro" id="IPR003661">
    <property type="entry name" value="HisK_dim/P_dom"/>
</dbReference>
<keyword evidence="5" id="KW-0808">Transferase</keyword>
<name>A0ABT7T172_9ALTE</name>
<feature type="transmembrane region" description="Helical" evidence="8">
    <location>
        <begin position="12"/>
        <end position="34"/>
    </location>
</feature>
<evidence type="ECO:0000256" key="4">
    <source>
        <dbReference type="ARBA" id="ARBA00022553"/>
    </source>
</evidence>
<dbReference type="SMART" id="SM00388">
    <property type="entry name" value="HisKA"/>
    <property type="match status" value="1"/>
</dbReference>
<dbReference type="PANTHER" id="PTHR43711">
    <property type="entry name" value="TWO-COMPONENT HISTIDINE KINASE"/>
    <property type="match status" value="1"/>
</dbReference>
<organism evidence="11 12">
    <name type="scientific">Alteromonas arenosi</name>
    <dbReference type="NCBI Taxonomy" id="3055817"/>
    <lineage>
        <taxon>Bacteria</taxon>
        <taxon>Pseudomonadati</taxon>
        <taxon>Pseudomonadota</taxon>
        <taxon>Gammaproteobacteria</taxon>
        <taxon>Alteromonadales</taxon>
        <taxon>Alteromonadaceae</taxon>
        <taxon>Alteromonas/Salinimonas group</taxon>
        <taxon>Alteromonas</taxon>
    </lineage>
</organism>
<keyword evidence="4" id="KW-0597">Phosphoprotein</keyword>
<dbReference type="SMART" id="SM00387">
    <property type="entry name" value="HATPase_c"/>
    <property type="match status" value="1"/>
</dbReference>
<dbReference type="InterPro" id="IPR036890">
    <property type="entry name" value="HATPase_C_sf"/>
</dbReference>
<feature type="domain" description="Histidine kinase" evidence="9">
    <location>
        <begin position="277"/>
        <end position="496"/>
    </location>
</feature>
<keyword evidence="8" id="KW-1133">Transmembrane helix</keyword>